<dbReference type="CDD" id="cd06225">
    <property type="entry name" value="HAMP"/>
    <property type="match status" value="1"/>
</dbReference>
<keyword evidence="6 11" id="KW-0812">Transmembrane</keyword>
<comment type="subcellular location">
    <subcellularLocation>
        <location evidence="2">Membrane</location>
    </subcellularLocation>
</comment>
<dbReference type="PANTHER" id="PTHR45436">
    <property type="entry name" value="SENSOR HISTIDINE KINASE YKOH"/>
    <property type="match status" value="1"/>
</dbReference>
<comment type="catalytic activity">
    <reaction evidence="1">
        <text>ATP + protein L-histidine = ADP + protein N-phospho-L-histidine.</text>
        <dbReference type="EC" id="2.7.13.3"/>
    </reaction>
</comment>
<gene>
    <name evidence="14" type="ORF">UFOPK3954_02137</name>
</gene>
<evidence type="ECO:0000256" key="8">
    <source>
        <dbReference type="ARBA" id="ARBA00022989"/>
    </source>
</evidence>
<evidence type="ECO:0000259" key="13">
    <source>
        <dbReference type="PROSITE" id="PS50885"/>
    </source>
</evidence>
<dbReference type="GO" id="GO:0000155">
    <property type="term" value="F:phosphorelay sensor kinase activity"/>
    <property type="evidence" value="ECO:0007669"/>
    <property type="project" value="InterPro"/>
</dbReference>
<dbReference type="InterPro" id="IPR036890">
    <property type="entry name" value="HATPase_C_sf"/>
</dbReference>
<dbReference type="InterPro" id="IPR036097">
    <property type="entry name" value="HisK_dim/P_sf"/>
</dbReference>
<dbReference type="EC" id="2.7.13.3" evidence="3"/>
<dbReference type="AlphaFoldDB" id="A0A6J7PZ69"/>
<dbReference type="Gene3D" id="1.10.287.130">
    <property type="match status" value="1"/>
</dbReference>
<name>A0A6J7PZ69_9ZZZZ</name>
<feature type="domain" description="HAMP" evidence="13">
    <location>
        <begin position="166"/>
        <end position="219"/>
    </location>
</feature>
<dbReference type="InterPro" id="IPR005467">
    <property type="entry name" value="His_kinase_dom"/>
</dbReference>
<dbReference type="Pfam" id="PF00672">
    <property type="entry name" value="HAMP"/>
    <property type="match status" value="1"/>
</dbReference>
<organism evidence="14">
    <name type="scientific">freshwater metagenome</name>
    <dbReference type="NCBI Taxonomy" id="449393"/>
    <lineage>
        <taxon>unclassified sequences</taxon>
        <taxon>metagenomes</taxon>
        <taxon>ecological metagenomes</taxon>
    </lineage>
</organism>
<dbReference type="EMBL" id="CAFBON010000292">
    <property type="protein sequence ID" value="CAB5007642.1"/>
    <property type="molecule type" value="Genomic_DNA"/>
</dbReference>
<accession>A0A6J7PZ69</accession>
<proteinExistence type="predicted"/>
<dbReference type="InterPro" id="IPR003660">
    <property type="entry name" value="HAMP_dom"/>
</dbReference>
<dbReference type="SMART" id="SM00388">
    <property type="entry name" value="HisKA"/>
    <property type="match status" value="1"/>
</dbReference>
<protein>
    <recommendedName>
        <fullName evidence="3">histidine kinase</fullName>
        <ecNumber evidence="3">2.7.13.3</ecNumber>
    </recommendedName>
</protein>
<evidence type="ECO:0000313" key="14">
    <source>
        <dbReference type="EMBL" id="CAB5007642.1"/>
    </source>
</evidence>
<evidence type="ECO:0000256" key="9">
    <source>
        <dbReference type="ARBA" id="ARBA00023012"/>
    </source>
</evidence>
<reference evidence="14" key="1">
    <citation type="submission" date="2020-05" db="EMBL/GenBank/DDBJ databases">
        <authorList>
            <person name="Chiriac C."/>
            <person name="Salcher M."/>
            <person name="Ghai R."/>
            <person name="Kavagutti S V."/>
        </authorList>
    </citation>
    <scope>NUCLEOTIDE SEQUENCE</scope>
</reference>
<dbReference type="InterPro" id="IPR050428">
    <property type="entry name" value="TCS_sensor_his_kinase"/>
</dbReference>
<sequence length="439" mass="47421">MSLRWKLALSMGFLLLTMVALVSVSAYLTTDSRIRQEVDSSLDERANSLRIILNRGDGSLPQAAGPAQVLDASGVIVQSVGEVRFPVNRRERYLAKEGGRLYTHTVEVDGARYRVETAALQVGGVVQVGRELQPTETTLASLRRRYAAISGLVALLGAILGWLLAGWLTRPVVRLTQAAEHVASTGELDMSVETRGSDETSRLAQAFSSMLGALHESRMRQRMLVQDAGHELRTPVTSIRTNVDVLRRHPNLDGEDRSKVLDDLHSEVTQVSTMVEELVLLASGDLEEDDSPGVVRLDDLIKVAADRTSRRFACKVSVDIEPTSINGSARGLDRAISNLLNNACKFSPSGSPIEVALKDGRVTVRDHGPGIEAGDLPHVFQRFYRATAARTQPGSGLGLAIVDQVVRSHGGTAFAENHPGGGAIVGFSLPADRTVVEER</sequence>
<dbReference type="CDD" id="cd00082">
    <property type="entry name" value="HisKA"/>
    <property type="match status" value="1"/>
</dbReference>
<dbReference type="SUPFAM" id="SSF158472">
    <property type="entry name" value="HAMP domain-like"/>
    <property type="match status" value="1"/>
</dbReference>
<keyword evidence="7" id="KW-0418">Kinase</keyword>
<evidence type="ECO:0000256" key="3">
    <source>
        <dbReference type="ARBA" id="ARBA00012438"/>
    </source>
</evidence>
<dbReference type="InterPro" id="IPR003661">
    <property type="entry name" value="HisK_dim/P_dom"/>
</dbReference>
<keyword evidence="10 11" id="KW-0472">Membrane</keyword>
<evidence type="ECO:0000256" key="2">
    <source>
        <dbReference type="ARBA" id="ARBA00004370"/>
    </source>
</evidence>
<dbReference type="PRINTS" id="PR00344">
    <property type="entry name" value="BCTRLSENSOR"/>
</dbReference>
<dbReference type="PANTHER" id="PTHR45436:SF5">
    <property type="entry name" value="SENSOR HISTIDINE KINASE TRCS"/>
    <property type="match status" value="1"/>
</dbReference>
<dbReference type="InterPro" id="IPR004358">
    <property type="entry name" value="Sig_transdc_His_kin-like_C"/>
</dbReference>
<dbReference type="SUPFAM" id="SSF55874">
    <property type="entry name" value="ATPase domain of HSP90 chaperone/DNA topoisomerase II/histidine kinase"/>
    <property type="match status" value="1"/>
</dbReference>
<keyword evidence="4" id="KW-0597">Phosphoprotein</keyword>
<dbReference type="SUPFAM" id="SSF47384">
    <property type="entry name" value="Homodimeric domain of signal transducing histidine kinase"/>
    <property type="match status" value="1"/>
</dbReference>
<evidence type="ECO:0000256" key="6">
    <source>
        <dbReference type="ARBA" id="ARBA00022692"/>
    </source>
</evidence>
<evidence type="ECO:0000256" key="1">
    <source>
        <dbReference type="ARBA" id="ARBA00000085"/>
    </source>
</evidence>
<evidence type="ECO:0000259" key="12">
    <source>
        <dbReference type="PROSITE" id="PS50109"/>
    </source>
</evidence>
<dbReference type="GO" id="GO:0005886">
    <property type="term" value="C:plasma membrane"/>
    <property type="evidence" value="ECO:0007669"/>
    <property type="project" value="TreeGrafter"/>
</dbReference>
<feature type="transmembrane region" description="Helical" evidence="11">
    <location>
        <begin position="146"/>
        <end position="168"/>
    </location>
</feature>
<dbReference type="Gene3D" id="6.10.340.10">
    <property type="match status" value="1"/>
</dbReference>
<dbReference type="Pfam" id="PF02518">
    <property type="entry name" value="HATPase_c"/>
    <property type="match status" value="1"/>
</dbReference>
<evidence type="ECO:0000256" key="4">
    <source>
        <dbReference type="ARBA" id="ARBA00022553"/>
    </source>
</evidence>
<evidence type="ECO:0000256" key="10">
    <source>
        <dbReference type="ARBA" id="ARBA00023136"/>
    </source>
</evidence>
<evidence type="ECO:0000256" key="7">
    <source>
        <dbReference type="ARBA" id="ARBA00022777"/>
    </source>
</evidence>
<dbReference type="Gene3D" id="3.30.565.10">
    <property type="entry name" value="Histidine kinase-like ATPase, C-terminal domain"/>
    <property type="match status" value="1"/>
</dbReference>
<dbReference type="PROSITE" id="PS50885">
    <property type="entry name" value="HAMP"/>
    <property type="match status" value="1"/>
</dbReference>
<evidence type="ECO:0000256" key="5">
    <source>
        <dbReference type="ARBA" id="ARBA00022679"/>
    </source>
</evidence>
<dbReference type="SMART" id="SM00387">
    <property type="entry name" value="HATPase_c"/>
    <property type="match status" value="1"/>
</dbReference>
<dbReference type="Pfam" id="PF00512">
    <property type="entry name" value="HisKA"/>
    <property type="match status" value="1"/>
</dbReference>
<keyword evidence="9" id="KW-0902">Two-component regulatory system</keyword>
<dbReference type="InterPro" id="IPR003594">
    <property type="entry name" value="HATPase_dom"/>
</dbReference>
<keyword evidence="5" id="KW-0808">Transferase</keyword>
<dbReference type="SMART" id="SM00304">
    <property type="entry name" value="HAMP"/>
    <property type="match status" value="1"/>
</dbReference>
<keyword evidence="8 11" id="KW-1133">Transmembrane helix</keyword>
<feature type="domain" description="Histidine kinase" evidence="12">
    <location>
        <begin position="227"/>
        <end position="433"/>
    </location>
</feature>
<dbReference type="PROSITE" id="PS50109">
    <property type="entry name" value="HIS_KIN"/>
    <property type="match status" value="1"/>
</dbReference>
<evidence type="ECO:0000256" key="11">
    <source>
        <dbReference type="SAM" id="Phobius"/>
    </source>
</evidence>
<dbReference type="CDD" id="cd00075">
    <property type="entry name" value="HATPase"/>
    <property type="match status" value="1"/>
</dbReference>